<dbReference type="Pfam" id="PF07699">
    <property type="entry name" value="Ephrin_rec_like"/>
    <property type="match status" value="1"/>
</dbReference>
<evidence type="ECO:0000313" key="5">
    <source>
        <dbReference type="Proteomes" id="UP000186817"/>
    </source>
</evidence>
<dbReference type="PANTHER" id="PTHR46967">
    <property type="entry name" value="INSULIN-LIKE GROWTH FACTOR BINDING PROTEIN,N-TERMINAL"/>
    <property type="match status" value="1"/>
</dbReference>
<dbReference type="InterPro" id="IPR000742">
    <property type="entry name" value="EGF"/>
</dbReference>
<dbReference type="Gene3D" id="2.130.10.130">
    <property type="entry name" value="Integrin alpha, N-terminal"/>
    <property type="match status" value="2"/>
</dbReference>
<keyword evidence="1" id="KW-0472">Membrane</keyword>
<dbReference type="SMART" id="SM00261">
    <property type="entry name" value="FU"/>
    <property type="match status" value="4"/>
</dbReference>
<dbReference type="SMART" id="SM01411">
    <property type="entry name" value="Ephrin_rec_like"/>
    <property type="match status" value="7"/>
</dbReference>
<dbReference type="SUPFAM" id="SSF69318">
    <property type="entry name" value="Integrin alpha N-terminal domain"/>
    <property type="match status" value="2"/>
</dbReference>
<feature type="domain" description="EGF-like" evidence="3">
    <location>
        <begin position="985"/>
        <end position="1031"/>
    </location>
</feature>
<dbReference type="EMBL" id="LSRX01000063">
    <property type="protein sequence ID" value="OLQ11221.1"/>
    <property type="molecule type" value="Genomic_DNA"/>
</dbReference>
<feature type="domain" description="EGF-like" evidence="3">
    <location>
        <begin position="936"/>
        <end position="984"/>
    </location>
</feature>
<dbReference type="OrthoDB" id="413581at2759"/>
<dbReference type="SUPFAM" id="SSF57184">
    <property type="entry name" value="Growth factor receptor domain"/>
    <property type="match status" value="3"/>
</dbReference>
<evidence type="ECO:0000259" key="3">
    <source>
        <dbReference type="SMART" id="SM00181"/>
    </source>
</evidence>
<sequence>MRLLGWLINFRLVAGGGYSWCQPDAGSCVGKIHRFEKRPAPFPCFQEKFPRVQLADWDGDGDLDVLVGESRVIKKWNNSLQDFEAIVLPGSSTIWPHGVTLYERLQNDSFKSQRLLGATLSGIIDLAVVDWDGDRKLDLLLCSEMDGSARISLLRHSKLPLMDAGVDDLTLLVGVNGSRCRGLQAVDFDEDGDVDLIFQQMYFERTSQTVLVERTGDQNPINMFGGNIKAIADIDGDGRLEVVTDGGIRQYSGGSAGGAHGLRYFRRSGDGRHVEPAENPVSNFSMYSTESGTDRLYVADWNSDGLPDLMIVLFRSLGEETFRCYPTHPEWDKYTYYQHIVEADLMHNSVMNAFEDVDLGRNPRGKKLSFVDWNKDGSFDLLVGWDRKQSLPELYESRRGRAHAVTSAFENVTATSLEPHQGPRYFDNGYRLAAADFDGDGEVDLLIASEADGRLHYHRQLSGRLQAEELWHPFSNITVKSYRSRWGATNVYHLVQPFLLDWDGDGDVDLLLGLPDGRFFEQLADGSLKEWPLERSPLRNVLVELEELDTASQRTRWQMMKASWSFVDCDADGDLDMLRLSWSGTFRSWTPRLQACEHDSTGKLRCDDNFPCLGTNFSNFLTGTGAFGEVVSFDVGDVTDGNLKLIAAHEWSNVAVLWSAGFCVPAMPCHAKGLCTSGQKDCSCVSGHSLSDCSGCQQGFYSMQGQVGQLHSCIACPGADGKTCHGRGFCFDDAFAKQLPQESTAALTATGNGTCHCHEVHFFGNDEAGRSSCIDGICPAGTEEKDGRCDPCSAGAASVAGDMCKKCLPGKYSLSGSASCSKCPAGTISEASGASACEACPAGRYELQQQFCQECSPGFISVRNSSYCTKCPAGFMAPESGSSSCVPCAGGSFSDTGSAKCQECSPGFISVRNSSYCTKCPAGLMAPESGSSTCIPCAGGFFSEEGSAQCQECSPGFVSVPNSSYCSQCPAGSMAPKSGSSSCVPCAGGFFSDEGSSKCVACPPGKVSTSASGACRSCDAGFFSRDALTCSPCPSGTVSKAGSSACQSCPANEVSLPASSGCTRCEGVFLREVADATKQQCQARGLDVVLAIISWMATTGLSFLCFSGLHGSIRVEDLSAQGQKLVLTTSMMHWILPWALPEVRFSGTDVPALDERRFRLKTLNSFQLMLVDDSTELLPLDTSIGRIRLKPLRGFLKTGFWRCPLLVWCLLLVAAVLGLASQLRFALLLLVCGSGLGAGAVGFALRQRQDRTSLEKRCRQFFKQWPPVLQRCSRGPDRSITAGQLQDFLQFFETFVKERSMYYVCSNIVKPLTKPYQLSFAELVGPKKIRWFVSHFWGMPVRHFMDAVRKHALSDQEEWRESAYWICTFSNSQWHVKEELGNGHWEQSSFYLALTSPGCKGTAMIIDEGVQPLQRIWCLFEVYHTICLSQDGRSQGLLLCTSTGVLQEGKAGADVAVAVAERAKDLGTRSAKATSEEDRQMIHRLIEQMPGGFEAMNSFVRETIYYALEASHQHYESAFKKLVTEFAATRGALVSSTLPLPTLLTGRSTHGEFRSGTGNSKGS</sequence>
<name>A0A1Q9EUX9_SYMMI</name>
<comment type="caution">
    <text evidence="4">The sequence shown here is derived from an EMBL/GenBank/DDBJ whole genome shotgun (WGS) entry which is preliminary data.</text>
</comment>
<dbReference type="InterPro" id="IPR009030">
    <property type="entry name" value="Growth_fac_rcpt_cys_sf"/>
</dbReference>
<dbReference type="InterPro" id="IPR011641">
    <property type="entry name" value="Tyr-kin_ephrin_A/B_rcpt-like"/>
</dbReference>
<protein>
    <submittedName>
        <fullName evidence="4">Extracellular matrix protein FRAS1</fullName>
    </submittedName>
</protein>
<dbReference type="InterPro" id="IPR028994">
    <property type="entry name" value="Integrin_alpha_N"/>
</dbReference>
<dbReference type="Gene3D" id="2.10.50.10">
    <property type="entry name" value="Tumor Necrosis Factor Receptor, subunit A, domain 2"/>
    <property type="match status" value="4"/>
</dbReference>
<dbReference type="SMART" id="SM00181">
    <property type="entry name" value="EGF"/>
    <property type="match status" value="7"/>
</dbReference>
<feature type="domain" description="EGF-like" evidence="3">
    <location>
        <begin position="839"/>
        <end position="886"/>
    </location>
</feature>
<accession>A0A1Q9EUX9</accession>
<gene>
    <name evidence="4" type="primary">Fras1</name>
    <name evidence="4" type="ORF">AK812_SmicGene4981</name>
</gene>
<keyword evidence="5" id="KW-1185">Reference proteome</keyword>
<feature type="domain" description="EGF-like" evidence="3">
    <location>
        <begin position="887"/>
        <end position="935"/>
    </location>
</feature>
<keyword evidence="2" id="KW-0732">Signal</keyword>
<feature type="domain" description="EGF-like" evidence="3">
    <location>
        <begin position="715"/>
        <end position="774"/>
    </location>
</feature>
<evidence type="ECO:0000256" key="1">
    <source>
        <dbReference type="SAM" id="Phobius"/>
    </source>
</evidence>
<evidence type="ECO:0000313" key="4">
    <source>
        <dbReference type="EMBL" id="OLQ11221.1"/>
    </source>
</evidence>
<feature type="signal peptide" evidence="2">
    <location>
        <begin position="1"/>
        <end position="15"/>
    </location>
</feature>
<dbReference type="InterPro" id="IPR006212">
    <property type="entry name" value="Furin_repeat"/>
</dbReference>
<dbReference type="PANTHER" id="PTHR46967:SF2">
    <property type="entry name" value="SUSHI, VON WILLEBRAND FACTOR TYPE A, EGF AND PENTRAXIN DOMAIN-CONTAINING PROTEIN 1-LIKE"/>
    <property type="match status" value="1"/>
</dbReference>
<keyword evidence="1" id="KW-1133">Transmembrane helix</keyword>
<feature type="transmembrane region" description="Helical" evidence="1">
    <location>
        <begin position="1225"/>
        <end position="1245"/>
    </location>
</feature>
<dbReference type="Proteomes" id="UP000186817">
    <property type="component" value="Unassembled WGS sequence"/>
</dbReference>
<feature type="domain" description="EGF-like" evidence="3">
    <location>
        <begin position="791"/>
        <end position="838"/>
    </location>
</feature>
<organism evidence="4 5">
    <name type="scientific">Symbiodinium microadriaticum</name>
    <name type="common">Dinoflagellate</name>
    <name type="synonym">Zooxanthella microadriatica</name>
    <dbReference type="NCBI Taxonomy" id="2951"/>
    <lineage>
        <taxon>Eukaryota</taxon>
        <taxon>Sar</taxon>
        <taxon>Alveolata</taxon>
        <taxon>Dinophyceae</taxon>
        <taxon>Suessiales</taxon>
        <taxon>Symbiodiniaceae</taxon>
        <taxon>Symbiodinium</taxon>
    </lineage>
</organism>
<evidence type="ECO:0000256" key="2">
    <source>
        <dbReference type="SAM" id="SignalP"/>
    </source>
</evidence>
<keyword evidence="1" id="KW-0812">Transmembrane</keyword>
<feature type="chain" id="PRO_5012706120" evidence="2">
    <location>
        <begin position="16"/>
        <end position="1563"/>
    </location>
</feature>
<reference evidence="4 5" key="1">
    <citation type="submission" date="2016-02" db="EMBL/GenBank/DDBJ databases">
        <title>Genome analysis of coral dinoflagellate symbionts highlights evolutionary adaptations to a symbiotic lifestyle.</title>
        <authorList>
            <person name="Aranda M."/>
            <person name="Li Y."/>
            <person name="Liew Y.J."/>
            <person name="Baumgarten S."/>
            <person name="Simakov O."/>
            <person name="Wilson M."/>
            <person name="Piel J."/>
            <person name="Ashoor H."/>
            <person name="Bougouffa S."/>
            <person name="Bajic V.B."/>
            <person name="Ryu T."/>
            <person name="Ravasi T."/>
            <person name="Bayer T."/>
            <person name="Micklem G."/>
            <person name="Kim H."/>
            <person name="Bhak J."/>
            <person name="Lajeunesse T.C."/>
            <person name="Voolstra C.R."/>
        </authorList>
    </citation>
    <scope>NUCLEOTIDE SEQUENCE [LARGE SCALE GENOMIC DNA]</scope>
    <source>
        <strain evidence="4 5">CCMP2467</strain>
    </source>
</reference>
<proteinExistence type="predicted"/>
<feature type="transmembrane region" description="Helical" evidence="1">
    <location>
        <begin position="1199"/>
        <end position="1219"/>
    </location>
</feature>
<feature type="domain" description="EGF-like" evidence="3">
    <location>
        <begin position="662"/>
        <end position="694"/>
    </location>
</feature>